<dbReference type="AlphaFoldDB" id="A0A318SVM5"/>
<keyword evidence="10" id="KW-1185">Reference proteome</keyword>
<dbReference type="GO" id="GO:0004029">
    <property type="term" value="F:aldehyde dehydrogenase (NAD+) activity"/>
    <property type="evidence" value="ECO:0007669"/>
    <property type="project" value="TreeGrafter"/>
</dbReference>
<keyword evidence="3" id="KW-0520">NAD</keyword>
<dbReference type="RefSeq" id="WP_110812965.1">
    <property type="nucleotide sequence ID" value="NZ_QJTE01000001.1"/>
</dbReference>
<dbReference type="PANTHER" id="PTHR43570:SF20">
    <property type="entry name" value="ALDEHYDE DEHYDROGENASE ALDX-RELATED"/>
    <property type="match status" value="1"/>
</dbReference>
<evidence type="ECO:0000256" key="6">
    <source>
        <dbReference type="PROSITE-ProRule" id="PRU10007"/>
    </source>
</evidence>
<dbReference type="PROSITE" id="PS00687">
    <property type="entry name" value="ALDEHYDE_DEHYDR_GLU"/>
    <property type="match status" value="1"/>
</dbReference>
<dbReference type="Pfam" id="PF00171">
    <property type="entry name" value="Aldedh"/>
    <property type="match status" value="1"/>
</dbReference>
<evidence type="ECO:0000313" key="10">
    <source>
        <dbReference type="Proteomes" id="UP000248311"/>
    </source>
</evidence>
<dbReference type="InterPro" id="IPR015590">
    <property type="entry name" value="Aldehyde_DH_dom"/>
</dbReference>
<dbReference type="Proteomes" id="UP000248311">
    <property type="component" value="Unassembled WGS sequence"/>
</dbReference>
<comment type="caution">
    <text evidence="9">The sequence shown here is derived from an EMBL/GenBank/DDBJ whole genome shotgun (WGS) entry which is preliminary data.</text>
</comment>
<gene>
    <name evidence="9" type="ORF">DFP88_101635</name>
</gene>
<dbReference type="GO" id="GO:0006081">
    <property type="term" value="P:aldehyde metabolic process"/>
    <property type="evidence" value="ECO:0007669"/>
    <property type="project" value="InterPro"/>
</dbReference>
<dbReference type="PIRSF" id="PIRSF036492">
    <property type="entry name" value="ALDH"/>
    <property type="match status" value="1"/>
</dbReference>
<name>A0A318SVM5_9RHOB</name>
<dbReference type="InterPro" id="IPR016162">
    <property type="entry name" value="Ald_DH_N"/>
</dbReference>
<comment type="similarity">
    <text evidence="1 4 7">Belongs to the aldehyde dehydrogenase family.</text>
</comment>
<evidence type="ECO:0000313" key="9">
    <source>
        <dbReference type="EMBL" id="PYE85961.1"/>
    </source>
</evidence>
<evidence type="ECO:0000256" key="2">
    <source>
        <dbReference type="ARBA" id="ARBA00023002"/>
    </source>
</evidence>
<dbReference type="InterPro" id="IPR012394">
    <property type="entry name" value="Aldehyde_DH_NAD(P)"/>
</dbReference>
<feature type="active site" evidence="5 6">
    <location>
        <position position="209"/>
    </location>
</feature>
<accession>A0A318SVM5</accession>
<evidence type="ECO:0000256" key="3">
    <source>
        <dbReference type="ARBA" id="ARBA00023027"/>
    </source>
</evidence>
<reference evidence="9 10" key="1">
    <citation type="submission" date="2018-06" db="EMBL/GenBank/DDBJ databases">
        <title>Genomic Encyclopedia of Type Strains, Phase III (KMG-III): the genomes of soil and plant-associated and newly described type strains.</title>
        <authorList>
            <person name="Whitman W."/>
        </authorList>
    </citation>
    <scope>NUCLEOTIDE SEQUENCE [LARGE SCALE GENOMIC DNA]</scope>
    <source>
        <strain evidence="9 10">CECT 9025</strain>
    </source>
</reference>
<keyword evidence="2 4" id="KW-0560">Oxidoreductase</keyword>
<evidence type="ECO:0000256" key="1">
    <source>
        <dbReference type="ARBA" id="ARBA00009986"/>
    </source>
</evidence>
<evidence type="ECO:0000256" key="4">
    <source>
        <dbReference type="PIRNR" id="PIRNR036492"/>
    </source>
</evidence>
<protein>
    <recommendedName>
        <fullName evidence="4">Aldehyde dehydrogenase</fullName>
    </recommendedName>
</protein>
<evidence type="ECO:0000259" key="8">
    <source>
        <dbReference type="Pfam" id="PF00171"/>
    </source>
</evidence>
<dbReference type="SUPFAM" id="SSF53720">
    <property type="entry name" value="ALDH-like"/>
    <property type="match status" value="1"/>
</dbReference>
<evidence type="ECO:0000256" key="5">
    <source>
        <dbReference type="PIRSR" id="PIRSR036492-1"/>
    </source>
</evidence>
<dbReference type="PROSITE" id="PS00070">
    <property type="entry name" value="ALDEHYDE_DEHYDR_CYS"/>
    <property type="match status" value="1"/>
</dbReference>
<sequence length="454" mass="49269">MTQDAPRAALEALRAEAEVPDLAARRAHLDALAQVLRREAEALVRAVDADFGGRHRAETMLAEITMALRNIRWTRRRLRRWCRARRIALPYELWPSRGRVSRVPLGVVGILAPWNYPLQLALVPLIAALAGGNRVILKPSEHAPRTAQALAGLLEEALPDRVRVVQGDARTAEALCRLPLDGLFFTGGTETGRRIMAAAADNLTPLVLELGGKSPALLLEDTDLEAAARSIIAGKLLNAGQTCVAPDYLLVPRAQMEPLLQALKAATTALYPDPESGDYTAIPRESDRARLAVLLEGQRAEPLMARMPAPPRMGAWAVIDPPADAPVMRQEVFGPVLPLVPYDSLTEAQDRVNADPCPLALYVYGRDGRACDAAVAAIRSGGAMINDAVVHVTVHGLPFGGAGASGFGSYHGEEGFRSFTRPRSVLTRRRPSLIDMAKPPYGKRTEDIIRRLLR</sequence>
<dbReference type="InterPro" id="IPR016161">
    <property type="entry name" value="Ald_DH/histidinol_DH"/>
</dbReference>
<feature type="active site" evidence="5">
    <location>
        <position position="243"/>
    </location>
</feature>
<organism evidence="9 10">
    <name type="scientific">Pseudoroseicyclus aestuarii</name>
    <dbReference type="NCBI Taxonomy" id="1795041"/>
    <lineage>
        <taxon>Bacteria</taxon>
        <taxon>Pseudomonadati</taxon>
        <taxon>Pseudomonadota</taxon>
        <taxon>Alphaproteobacteria</taxon>
        <taxon>Rhodobacterales</taxon>
        <taxon>Paracoccaceae</taxon>
        <taxon>Pseudoroseicyclus</taxon>
    </lineage>
</organism>
<dbReference type="Gene3D" id="3.40.309.10">
    <property type="entry name" value="Aldehyde Dehydrogenase, Chain A, domain 2"/>
    <property type="match status" value="1"/>
</dbReference>
<proteinExistence type="inferred from homology"/>
<evidence type="ECO:0000256" key="7">
    <source>
        <dbReference type="RuleBase" id="RU003345"/>
    </source>
</evidence>
<dbReference type="EMBL" id="QJTE01000001">
    <property type="protein sequence ID" value="PYE85961.1"/>
    <property type="molecule type" value="Genomic_DNA"/>
</dbReference>
<dbReference type="GO" id="GO:0005737">
    <property type="term" value="C:cytoplasm"/>
    <property type="evidence" value="ECO:0007669"/>
    <property type="project" value="TreeGrafter"/>
</dbReference>
<dbReference type="InterPro" id="IPR029510">
    <property type="entry name" value="Ald_DH_CS_GLU"/>
</dbReference>
<dbReference type="InterPro" id="IPR016163">
    <property type="entry name" value="Ald_DH_C"/>
</dbReference>
<feature type="domain" description="Aldehyde dehydrogenase" evidence="8">
    <location>
        <begin position="5"/>
        <end position="425"/>
    </location>
</feature>
<dbReference type="OrthoDB" id="9812625at2"/>
<dbReference type="Gene3D" id="3.40.605.10">
    <property type="entry name" value="Aldehyde Dehydrogenase, Chain A, domain 1"/>
    <property type="match status" value="1"/>
</dbReference>
<dbReference type="PANTHER" id="PTHR43570">
    <property type="entry name" value="ALDEHYDE DEHYDROGENASE"/>
    <property type="match status" value="1"/>
</dbReference>
<dbReference type="InterPro" id="IPR016160">
    <property type="entry name" value="Ald_DH_CS_CYS"/>
</dbReference>